<evidence type="ECO:0000256" key="1">
    <source>
        <dbReference type="ARBA" id="ARBA00001946"/>
    </source>
</evidence>
<gene>
    <name evidence="8" type="primary">comB</name>
    <name evidence="9" type="ORF">A7K91_23330</name>
</gene>
<dbReference type="EC" id="3.1.3.71" evidence="3 8"/>
<keyword evidence="10" id="KW-1185">Reference proteome</keyword>
<dbReference type="GO" id="GO:0050532">
    <property type="term" value="F:2-phosphosulfolactate phosphatase activity"/>
    <property type="evidence" value="ECO:0007669"/>
    <property type="project" value="UniProtKB-UniRule"/>
</dbReference>
<proteinExistence type="inferred from homology"/>
<organism evidence="9 10">
    <name type="scientific">Paenibacillus oryzae</name>
    <dbReference type="NCBI Taxonomy" id="1844972"/>
    <lineage>
        <taxon>Bacteria</taxon>
        <taxon>Bacillati</taxon>
        <taxon>Bacillota</taxon>
        <taxon>Bacilli</taxon>
        <taxon>Bacillales</taxon>
        <taxon>Paenibacillaceae</taxon>
        <taxon>Paenibacillus</taxon>
    </lineage>
</organism>
<evidence type="ECO:0000313" key="9">
    <source>
        <dbReference type="EMBL" id="OBR63160.1"/>
    </source>
</evidence>
<dbReference type="SUPFAM" id="SSF142823">
    <property type="entry name" value="ComB-like"/>
    <property type="match status" value="1"/>
</dbReference>
<evidence type="ECO:0000256" key="3">
    <source>
        <dbReference type="ARBA" id="ARBA00012953"/>
    </source>
</evidence>
<name>A0A1A5YCN8_9BACL</name>
<dbReference type="GO" id="GO:0000287">
    <property type="term" value="F:magnesium ion binding"/>
    <property type="evidence" value="ECO:0007669"/>
    <property type="project" value="UniProtKB-UniRule"/>
</dbReference>
<keyword evidence="6 8" id="KW-0460">Magnesium</keyword>
<dbReference type="OrthoDB" id="4913at2"/>
<dbReference type="HAMAP" id="MF_00490">
    <property type="entry name" value="ComB"/>
    <property type="match status" value="1"/>
</dbReference>
<dbReference type="EMBL" id="LYPA01000075">
    <property type="protein sequence ID" value="OBR63160.1"/>
    <property type="molecule type" value="Genomic_DNA"/>
</dbReference>
<accession>A0A1A5YCN8</accession>
<dbReference type="Proteomes" id="UP000092024">
    <property type="component" value="Unassembled WGS sequence"/>
</dbReference>
<dbReference type="InterPro" id="IPR005238">
    <property type="entry name" value="ComB-like"/>
</dbReference>
<evidence type="ECO:0000313" key="10">
    <source>
        <dbReference type="Proteomes" id="UP000092024"/>
    </source>
</evidence>
<evidence type="ECO:0000256" key="8">
    <source>
        <dbReference type="HAMAP-Rule" id="MF_00490"/>
    </source>
</evidence>
<dbReference type="STRING" id="1844972.A7K91_23330"/>
<protein>
    <recommendedName>
        <fullName evidence="4 8">Probable 2-phosphosulfolactate phosphatase</fullName>
        <ecNumber evidence="3 8">3.1.3.71</ecNumber>
    </recommendedName>
</protein>
<evidence type="ECO:0000256" key="4">
    <source>
        <dbReference type="ARBA" id="ARBA00021948"/>
    </source>
</evidence>
<reference evidence="9 10" key="1">
    <citation type="submission" date="2016-05" db="EMBL/GenBank/DDBJ databases">
        <title>Paenibacillus oryzae. sp. nov., isolated from the rice root.</title>
        <authorList>
            <person name="Zhang J."/>
            <person name="Zhang X."/>
        </authorList>
    </citation>
    <scope>NUCLEOTIDE SEQUENCE [LARGE SCALE GENOMIC DNA]</scope>
    <source>
        <strain evidence="9 10">1DrF-4</strain>
    </source>
</reference>
<comment type="catalytic activity">
    <reaction evidence="7 8">
        <text>(2R)-O-phospho-3-sulfolactate + H2O = (2R)-3-sulfolactate + phosphate</text>
        <dbReference type="Rhea" id="RHEA:23416"/>
        <dbReference type="ChEBI" id="CHEBI:15377"/>
        <dbReference type="ChEBI" id="CHEBI:15597"/>
        <dbReference type="ChEBI" id="CHEBI:43474"/>
        <dbReference type="ChEBI" id="CHEBI:58738"/>
        <dbReference type="EC" id="3.1.3.71"/>
    </reaction>
</comment>
<dbReference type="FunFam" id="3.90.1560.10:FF:000001">
    <property type="entry name" value="Probable 2-phosphosulfolactate phosphatase"/>
    <property type="match status" value="1"/>
</dbReference>
<dbReference type="AlphaFoldDB" id="A0A1A5YCN8"/>
<dbReference type="InterPro" id="IPR036702">
    <property type="entry name" value="ComB-like_sf"/>
</dbReference>
<comment type="cofactor">
    <cofactor evidence="1 8">
        <name>Mg(2+)</name>
        <dbReference type="ChEBI" id="CHEBI:18420"/>
    </cofactor>
</comment>
<comment type="caution">
    <text evidence="9">The sequence shown here is derived from an EMBL/GenBank/DDBJ whole genome shotgun (WGS) entry which is preliminary data.</text>
</comment>
<dbReference type="Gene3D" id="3.90.1560.10">
    <property type="entry name" value="ComB-like"/>
    <property type="match status" value="1"/>
</dbReference>
<evidence type="ECO:0000256" key="6">
    <source>
        <dbReference type="ARBA" id="ARBA00022842"/>
    </source>
</evidence>
<dbReference type="PANTHER" id="PTHR37311">
    <property type="entry name" value="2-PHOSPHOSULFOLACTATE PHOSPHATASE-RELATED"/>
    <property type="match status" value="1"/>
</dbReference>
<keyword evidence="5 8" id="KW-0378">Hydrolase</keyword>
<sequence>MQVEVISSVNEACSGKLQHRTAIVVDVLRATTTIATALAAGASCVIPAETVQDAKQLTKEGDLAGGDRFCRQISGFSYGNSPGQYRGKQIEGKRIILTTSNGTRALCKAMRADHIIAASLLNAEACAQLAWELRRDVVILCAGSRDSFALEDGLCAGLLVHCLRQHDRSGMLQVDDFGSAMEALYRNKANVIMETLAQSQTGKKLLRLGQREDIVSCSQINVLQAVPYLNGGSLIQRLPGTIAQTAAPLC</sequence>
<evidence type="ECO:0000256" key="5">
    <source>
        <dbReference type="ARBA" id="ARBA00022801"/>
    </source>
</evidence>
<dbReference type="GO" id="GO:0050545">
    <property type="term" value="F:sulfopyruvate decarboxylase activity"/>
    <property type="evidence" value="ECO:0007669"/>
    <property type="project" value="TreeGrafter"/>
</dbReference>
<comment type="similarity">
    <text evidence="2 8">Belongs to the ComB family.</text>
</comment>
<evidence type="ECO:0000256" key="7">
    <source>
        <dbReference type="ARBA" id="ARBA00033711"/>
    </source>
</evidence>
<evidence type="ECO:0000256" key="2">
    <source>
        <dbReference type="ARBA" id="ARBA00009997"/>
    </source>
</evidence>
<dbReference type="Pfam" id="PF04029">
    <property type="entry name" value="2-ph_phosp"/>
    <property type="match status" value="1"/>
</dbReference>
<dbReference type="PANTHER" id="PTHR37311:SF1">
    <property type="entry name" value="2-PHOSPHOSULFOLACTATE PHOSPHATASE-RELATED"/>
    <property type="match status" value="1"/>
</dbReference>